<dbReference type="AlphaFoldDB" id="A0AAV4P053"/>
<dbReference type="Proteomes" id="UP001054945">
    <property type="component" value="Unassembled WGS sequence"/>
</dbReference>
<accession>A0AAV4P053</accession>
<sequence>MLPKNDRLDYVVSKNMLPKNDRLDYVKDFNYDPEFLHKDEVNSFVADESNLDYSECLMLCLIITSSINCSTN</sequence>
<protein>
    <submittedName>
        <fullName evidence="1">Uncharacterized protein</fullName>
    </submittedName>
</protein>
<proteinExistence type="predicted"/>
<comment type="caution">
    <text evidence="1">The sequence shown here is derived from an EMBL/GenBank/DDBJ whole genome shotgun (WGS) entry which is preliminary data.</text>
</comment>
<organism evidence="1 2">
    <name type="scientific">Caerostris extrusa</name>
    <name type="common">Bark spider</name>
    <name type="synonym">Caerostris bankana</name>
    <dbReference type="NCBI Taxonomy" id="172846"/>
    <lineage>
        <taxon>Eukaryota</taxon>
        <taxon>Metazoa</taxon>
        <taxon>Ecdysozoa</taxon>
        <taxon>Arthropoda</taxon>
        <taxon>Chelicerata</taxon>
        <taxon>Arachnida</taxon>
        <taxon>Araneae</taxon>
        <taxon>Araneomorphae</taxon>
        <taxon>Entelegynae</taxon>
        <taxon>Araneoidea</taxon>
        <taxon>Araneidae</taxon>
        <taxon>Caerostris</taxon>
    </lineage>
</organism>
<name>A0AAV4P053_CAEEX</name>
<keyword evidence="2" id="KW-1185">Reference proteome</keyword>
<evidence type="ECO:0000313" key="2">
    <source>
        <dbReference type="Proteomes" id="UP001054945"/>
    </source>
</evidence>
<gene>
    <name evidence="1" type="ORF">CEXT_376421</name>
</gene>
<evidence type="ECO:0000313" key="1">
    <source>
        <dbReference type="EMBL" id="GIX89375.1"/>
    </source>
</evidence>
<dbReference type="EMBL" id="BPLR01021418">
    <property type="protein sequence ID" value="GIX89375.1"/>
    <property type="molecule type" value="Genomic_DNA"/>
</dbReference>
<reference evidence="1 2" key="1">
    <citation type="submission" date="2021-06" db="EMBL/GenBank/DDBJ databases">
        <title>Caerostris extrusa draft genome.</title>
        <authorList>
            <person name="Kono N."/>
            <person name="Arakawa K."/>
        </authorList>
    </citation>
    <scope>NUCLEOTIDE SEQUENCE [LARGE SCALE GENOMIC DNA]</scope>
</reference>